<feature type="region of interest" description="Disordered" evidence="1">
    <location>
        <begin position="223"/>
        <end position="290"/>
    </location>
</feature>
<sequence>MHKSGRNVFHVDQSGNGSPIVIAKAPGRRQPRPVTSVSQPPPSTPSPEAQDTPPPHSALAHVTWFPDAHRASVNIQSTRADSEAIAYAVQARLNESIAHTTESHGQATCAVADALLAFVAAFQLPFMTASHLIEDDAVWDALRGCEAASFELAPALHDAEGAAVRFVRLDETHPDGYKALATLLRVLLANEEIDWAVRVFGACGSSALRAQVRARLPLAHRHRFGEPGVADPGPVEPARDRPQRSRSNPIVQQEWRASRHAPPSGRHSPVRSKETSPRAGAPSHWRRSRTLSVRVDAATKAMSTLNALKDKLSPDVQTQWLLRLDANDRIDAVASLPELPLTLDALLQISERLDLSNDTAHLYLPLIATLLRHWPPELALCAPDTAPQLARALQHLQAICDTAFQGAPARGDLLAIEQAFEALGLVFDRRADPIQVRELHRSRVVGEALQMALIGGCGAPTVVCLLQLLAPIEAPGAIVRILTATAKTFTTAREALALLAPVAAFLAADDCSLPWEKQEPFTDLLLDRLPRAFMRLLVPDAPRGGSGGRNAPEDAATVARLAQWVWLASSLRSDADGSQRPALAAYWRQRLADKPEARLCLRRLGRLCAATPAEDGTPGAMTDIRGQLQQQLDALPTDLKLALAFVDPGPQGLNLDEAGHFRVGCRAGWLLNDPRARHVGLRLLQWHLRHQRLAVDEALARALLHWAEAPDDTTALEFAQPLRRDREIGPLVSALFKAMLKALTQHDRDAWTPAQASVVAALARGVEPPSVTAQLIVFMGDYLGRRREASADPSAANVNLDALLPSLIPLLPLAHSAASIELLRGLSFDGPTPDQWAAIGTRLVFAHPADFEGWYQAVNLYVLDTSMLEMLSAWLMTHPMLDRPSGSPGSPGSQASLGPLRLAVSGAHDRLLARQYKPV</sequence>
<evidence type="ECO:0000256" key="1">
    <source>
        <dbReference type="SAM" id="MobiDB-lite"/>
    </source>
</evidence>
<feature type="region of interest" description="Disordered" evidence="1">
    <location>
        <begin position="1"/>
        <end position="57"/>
    </location>
</feature>
<protein>
    <submittedName>
        <fullName evidence="2">Uncharacterized protein</fullName>
    </submittedName>
</protein>
<gene>
    <name evidence="2" type="ORF">G9Q37_12605</name>
</gene>
<reference evidence="2 3" key="1">
    <citation type="submission" date="2020-03" db="EMBL/GenBank/DDBJ databases">
        <title>Hydrogenophaga sp. nov. isolated from cyanobacterial mat.</title>
        <authorList>
            <person name="Thorat V."/>
            <person name="Kirdat K."/>
            <person name="Tiwarekar B."/>
            <person name="Costa E.D."/>
            <person name="Yadav A."/>
        </authorList>
    </citation>
    <scope>NUCLEOTIDE SEQUENCE [LARGE SCALE GENOMIC DNA]</scope>
    <source>
        <strain evidence="2 3">BA0156</strain>
    </source>
</reference>
<keyword evidence="3" id="KW-1185">Reference proteome</keyword>
<evidence type="ECO:0000313" key="2">
    <source>
        <dbReference type="EMBL" id="QIM52922.1"/>
    </source>
</evidence>
<dbReference type="EMBL" id="CP049989">
    <property type="protein sequence ID" value="QIM52922.1"/>
    <property type="molecule type" value="Genomic_DNA"/>
</dbReference>
<name>A0A6G8II91_9BURK</name>
<dbReference type="Proteomes" id="UP000503162">
    <property type="component" value="Chromosome"/>
</dbReference>
<dbReference type="RefSeq" id="WP_166227524.1">
    <property type="nucleotide sequence ID" value="NZ_CP049989.1"/>
</dbReference>
<organism evidence="2 3">
    <name type="scientific">Hydrogenophaga crocea</name>
    <dbReference type="NCBI Taxonomy" id="2716225"/>
    <lineage>
        <taxon>Bacteria</taxon>
        <taxon>Pseudomonadati</taxon>
        <taxon>Pseudomonadota</taxon>
        <taxon>Betaproteobacteria</taxon>
        <taxon>Burkholderiales</taxon>
        <taxon>Comamonadaceae</taxon>
        <taxon>Hydrogenophaga</taxon>
    </lineage>
</organism>
<accession>A0A6G8II91</accession>
<proteinExistence type="predicted"/>
<dbReference type="KEGG" id="hcz:G9Q37_12605"/>
<dbReference type="AlphaFoldDB" id="A0A6G8II91"/>
<evidence type="ECO:0000313" key="3">
    <source>
        <dbReference type="Proteomes" id="UP000503162"/>
    </source>
</evidence>